<sequence length="556" mass="62634">QMPSPDKITATVKAGLDSLPAKTSPHNLPTCSACSKRRSGNGALFYDIQATAKKDSPCRICVLVQQTVEALANGEFENNIIEVTGPDERRKLIESALVRSWFDAQTREEKGFHITIDTERSSNNRGNQYIYKLQHPNLTEAQIVATEQDFAKENSAMADIYQGSYFTISADMSTSMDSGIFTTCMPAKCLPLETTNDYGKTVTIYAKDTHSSHSQSMYAIDARGWTLQESLLSPRVLHYGEHDITWRCRETVTCECGYLRRDKDNCRTSMIDAARLDLLRNPEDASTWWARVIECYTSRKLSNPDDKLPALSGLAQVYKKAKNDTYLAGLWKKSLFLDLLWFNNQAGRVPFAPGGRRPKSYRAPSWSWASIDCLDGYSTYFWNEWIIRYNLTPRPIFTLIDVVCPPTTSDPTGKVGVCQLELGVKLIRATACRYDQDWYIGEFLEDTKVWMCVPDCKVETDNVTFGDEIYCAPVLELLSEGASRWGCLMLKHLQGRQYQRVGFCVLEKEDLGWEDSDEDSDGSELSIGVIGSGATAKLEKYAFQFDAYNLSSIIIV</sequence>
<dbReference type="PANTHER" id="PTHR33112:SF9">
    <property type="entry name" value="HETEROKARYON INCOMPATIBILITY DOMAIN-CONTAINING PROTEIN"/>
    <property type="match status" value="1"/>
</dbReference>
<keyword evidence="2" id="KW-1185">Reference proteome</keyword>
<dbReference type="EMBL" id="PXOG01000212">
    <property type="protein sequence ID" value="RGP66980.1"/>
    <property type="molecule type" value="Genomic_DNA"/>
</dbReference>
<dbReference type="PANTHER" id="PTHR33112">
    <property type="entry name" value="DOMAIN PROTEIN, PUTATIVE-RELATED"/>
    <property type="match status" value="1"/>
</dbReference>
<evidence type="ECO:0000313" key="1">
    <source>
        <dbReference type="EMBL" id="RGP66980.1"/>
    </source>
</evidence>
<dbReference type="OrthoDB" id="5347061at2759"/>
<comment type="caution">
    <text evidence="1">The sequence shown here is derived from an EMBL/GenBank/DDBJ whole genome shotgun (WGS) entry which is preliminary data.</text>
</comment>
<accession>A0A395S3P5</accession>
<protein>
    <recommendedName>
        <fullName evidence="3">Heterokaryon incompatibility domain-containing protein</fullName>
    </recommendedName>
</protein>
<evidence type="ECO:0008006" key="3">
    <source>
        <dbReference type="Google" id="ProtNLM"/>
    </source>
</evidence>
<dbReference type="AlphaFoldDB" id="A0A395S3P5"/>
<name>A0A395S3P5_9HYPO</name>
<evidence type="ECO:0000313" key="2">
    <source>
        <dbReference type="Proteomes" id="UP000266234"/>
    </source>
</evidence>
<feature type="non-terminal residue" evidence="1">
    <location>
        <position position="1"/>
    </location>
</feature>
<dbReference type="Proteomes" id="UP000266234">
    <property type="component" value="Unassembled WGS sequence"/>
</dbReference>
<proteinExistence type="predicted"/>
<organism evidence="1 2">
    <name type="scientific">Fusarium longipes</name>
    <dbReference type="NCBI Taxonomy" id="694270"/>
    <lineage>
        <taxon>Eukaryota</taxon>
        <taxon>Fungi</taxon>
        <taxon>Dikarya</taxon>
        <taxon>Ascomycota</taxon>
        <taxon>Pezizomycotina</taxon>
        <taxon>Sordariomycetes</taxon>
        <taxon>Hypocreomycetidae</taxon>
        <taxon>Hypocreales</taxon>
        <taxon>Nectriaceae</taxon>
        <taxon>Fusarium</taxon>
    </lineage>
</organism>
<reference evidence="1 2" key="1">
    <citation type="journal article" date="2018" name="PLoS Pathog.">
        <title>Evolution of structural diversity of trichothecenes, a family of toxins produced by plant pathogenic and entomopathogenic fungi.</title>
        <authorList>
            <person name="Proctor R.H."/>
            <person name="McCormick S.P."/>
            <person name="Kim H.S."/>
            <person name="Cardoza R.E."/>
            <person name="Stanley A.M."/>
            <person name="Lindo L."/>
            <person name="Kelly A."/>
            <person name="Brown D.W."/>
            <person name="Lee T."/>
            <person name="Vaughan M.M."/>
            <person name="Alexander N.J."/>
            <person name="Busman M."/>
            <person name="Gutierrez S."/>
        </authorList>
    </citation>
    <scope>NUCLEOTIDE SEQUENCE [LARGE SCALE GENOMIC DNA]</scope>
    <source>
        <strain evidence="1 2">NRRL 20695</strain>
    </source>
</reference>
<dbReference type="STRING" id="694270.A0A395S3P5"/>
<gene>
    <name evidence="1" type="ORF">FLONG3_8638</name>
</gene>